<dbReference type="GO" id="GO:0022857">
    <property type="term" value="F:transmembrane transporter activity"/>
    <property type="evidence" value="ECO:0007669"/>
    <property type="project" value="InterPro"/>
</dbReference>
<evidence type="ECO:0000256" key="4">
    <source>
        <dbReference type="ARBA" id="ARBA00022989"/>
    </source>
</evidence>
<dbReference type="SUPFAM" id="SSF103473">
    <property type="entry name" value="MFS general substrate transporter"/>
    <property type="match status" value="1"/>
</dbReference>
<feature type="transmembrane region" description="Helical" evidence="6">
    <location>
        <begin position="25"/>
        <end position="43"/>
    </location>
</feature>
<proteinExistence type="predicted"/>
<dbReference type="InterPro" id="IPR036259">
    <property type="entry name" value="MFS_trans_sf"/>
</dbReference>
<dbReference type="PANTHER" id="PTHR11662">
    <property type="entry name" value="SOLUTE CARRIER FAMILY 17"/>
    <property type="match status" value="1"/>
</dbReference>
<dbReference type="AlphaFoldDB" id="A0A2N0ZKW1"/>
<keyword evidence="9" id="KW-1185">Reference proteome</keyword>
<keyword evidence="4 6" id="KW-1133">Transmembrane helix</keyword>
<feature type="transmembrane region" description="Helical" evidence="6">
    <location>
        <begin position="406"/>
        <end position="425"/>
    </location>
</feature>
<feature type="transmembrane region" description="Helical" evidence="6">
    <location>
        <begin position="370"/>
        <end position="394"/>
    </location>
</feature>
<accession>A0A2N0ZKW1</accession>
<dbReference type="GO" id="GO:0005886">
    <property type="term" value="C:plasma membrane"/>
    <property type="evidence" value="ECO:0007669"/>
    <property type="project" value="UniProtKB-SubCell"/>
</dbReference>
<feature type="transmembrane region" description="Helical" evidence="6">
    <location>
        <begin position="273"/>
        <end position="294"/>
    </location>
</feature>
<keyword evidence="3 6" id="KW-0812">Transmembrane</keyword>
<comment type="subcellular location">
    <subcellularLocation>
        <location evidence="1">Cell membrane</location>
        <topology evidence="1">Multi-pass membrane protein</topology>
    </subcellularLocation>
</comment>
<evidence type="ECO:0000256" key="3">
    <source>
        <dbReference type="ARBA" id="ARBA00022692"/>
    </source>
</evidence>
<feature type="transmembrane region" description="Helical" evidence="6">
    <location>
        <begin position="232"/>
        <end position="253"/>
    </location>
</feature>
<dbReference type="InterPro" id="IPR011701">
    <property type="entry name" value="MFS"/>
</dbReference>
<dbReference type="EMBL" id="PISD01000008">
    <property type="protein sequence ID" value="PKG30152.1"/>
    <property type="molecule type" value="Genomic_DNA"/>
</dbReference>
<dbReference type="PROSITE" id="PS50850">
    <property type="entry name" value="MFS"/>
    <property type="match status" value="1"/>
</dbReference>
<keyword evidence="2" id="KW-0813">Transport</keyword>
<evidence type="ECO:0000256" key="5">
    <source>
        <dbReference type="ARBA" id="ARBA00023136"/>
    </source>
</evidence>
<comment type="caution">
    <text evidence="8">The sequence shown here is derived from an EMBL/GenBank/DDBJ whole genome shotgun (WGS) entry which is preliminary data.</text>
</comment>
<reference evidence="8 9" key="1">
    <citation type="journal article" date="2010" name="Int. J. Syst. Evol. Microbiol.">
        <title>Bacillus horneckiae sp. nov., isolated from a spacecraft-assembly clean room.</title>
        <authorList>
            <person name="Vaishampayan P."/>
            <person name="Probst A."/>
            <person name="Krishnamurthi S."/>
            <person name="Ghosh S."/>
            <person name="Osman S."/>
            <person name="McDowall A."/>
            <person name="Ruckmani A."/>
            <person name="Mayilraj S."/>
            <person name="Venkateswaran K."/>
        </authorList>
    </citation>
    <scope>NUCLEOTIDE SEQUENCE [LARGE SCALE GENOMIC DNA]</scope>
    <source>
        <strain evidence="9">1PO1SC</strain>
    </source>
</reference>
<feature type="transmembrane region" description="Helical" evidence="6">
    <location>
        <begin position="153"/>
        <end position="176"/>
    </location>
</feature>
<dbReference type="InterPro" id="IPR050382">
    <property type="entry name" value="MFS_Na/Anion_cotransporter"/>
</dbReference>
<feature type="domain" description="Major facilitator superfamily (MFS) profile" evidence="7">
    <location>
        <begin position="30"/>
        <end position="430"/>
    </location>
</feature>
<organism evidence="8 9">
    <name type="scientific">Cytobacillus horneckiae</name>
    <dbReference type="NCBI Taxonomy" id="549687"/>
    <lineage>
        <taxon>Bacteria</taxon>
        <taxon>Bacillati</taxon>
        <taxon>Bacillota</taxon>
        <taxon>Bacilli</taxon>
        <taxon>Bacillales</taxon>
        <taxon>Bacillaceae</taxon>
        <taxon>Cytobacillus</taxon>
    </lineage>
</organism>
<dbReference type="Pfam" id="PF07690">
    <property type="entry name" value="MFS_1"/>
    <property type="match status" value="1"/>
</dbReference>
<protein>
    <submittedName>
        <fullName evidence="8">MFS transporter</fullName>
    </submittedName>
</protein>
<evidence type="ECO:0000313" key="9">
    <source>
        <dbReference type="Proteomes" id="UP000233343"/>
    </source>
</evidence>
<dbReference type="Proteomes" id="UP000233343">
    <property type="component" value="Unassembled WGS sequence"/>
</dbReference>
<name>A0A2N0ZKW1_9BACI</name>
<gene>
    <name evidence="8" type="ORF">CWS20_03935</name>
</gene>
<sequence length="443" mass="48406">MVKEVWGSQLKLTVNDIQRGELEFGMRWIILLFMFFGIMINFADKSIIGFAAEPIMKEFNLSYSQWGIVGSSFFWLFSIASVIGGAWSDRIGTKKALSILLLSWTVIQFGAFAISGLPLLIIYRILLGIGEGPHGAISMSQLSKWFDPKSRGLALSIFNGGALVGAVILAPVFVVLIEGLGWRGAIASTGILSFVWAVLWMWLGKERPEKVEWDEPISTHSKFKWSEVSSIIFSRSCLLTLFIGFAAFGGFAWTSVFQPLYFGQILELTNKQIGLASVAVGIGGVIISIFINRFSDYLYKKSQSYFISRVVVGGTSLFVAALCFFLATIVQSKLVILGIFILSAGCIATIVSIVPLIMIKLFPTRRGFGISLGTSFQNLSGIIGPIVIGLLINLGGSDKVLGFNYALFYVGGLMFIAGLLFIIFCRPDKSAEEAHPIDDAISI</sequence>
<feature type="transmembrane region" description="Helical" evidence="6">
    <location>
        <begin position="182"/>
        <end position="203"/>
    </location>
</feature>
<dbReference type="Gene3D" id="1.20.1250.20">
    <property type="entry name" value="MFS general substrate transporter like domains"/>
    <property type="match status" value="2"/>
</dbReference>
<evidence type="ECO:0000313" key="8">
    <source>
        <dbReference type="EMBL" id="PKG30152.1"/>
    </source>
</evidence>
<keyword evidence="5 6" id="KW-0472">Membrane</keyword>
<evidence type="ECO:0000259" key="7">
    <source>
        <dbReference type="PROSITE" id="PS50850"/>
    </source>
</evidence>
<evidence type="ECO:0000256" key="2">
    <source>
        <dbReference type="ARBA" id="ARBA00022448"/>
    </source>
</evidence>
<feature type="transmembrane region" description="Helical" evidence="6">
    <location>
        <begin position="99"/>
        <end position="123"/>
    </location>
</feature>
<dbReference type="PANTHER" id="PTHR11662:SF450">
    <property type="entry name" value="BLR1003 PROTEIN"/>
    <property type="match status" value="1"/>
</dbReference>
<feature type="transmembrane region" description="Helical" evidence="6">
    <location>
        <begin position="335"/>
        <end position="358"/>
    </location>
</feature>
<feature type="transmembrane region" description="Helical" evidence="6">
    <location>
        <begin position="306"/>
        <end position="329"/>
    </location>
</feature>
<feature type="transmembrane region" description="Helical" evidence="6">
    <location>
        <begin position="63"/>
        <end position="87"/>
    </location>
</feature>
<evidence type="ECO:0000256" key="1">
    <source>
        <dbReference type="ARBA" id="ARBA00004651"/>
    </source>
</evidence>
<dbReference type="InterPro" id="IPR020846">
    <property type="entry name" value="MFS_dom"/>
</dbReference>
<evidence type="ECO:0000256" key="6">
    <source>
        <dbReference type="SAM" id="Phobius"/>
    </source>
</evidence>